<evidence type="ECO:0000256" key="3">
    <source>
        <dbReference type="ARBA" id="ARBA00022475"/>
    </source>
</evidence>
<dbReference type="RefSeq" id="WP_013444581.1">
    <property type="nucleotide sequence ID" value="NC_014734.1"/>
</dbReference>
<keyword evidence="3" id="KW-1003">Cell membrane</keyword>
<feature type="domain" description="MacB-like periplasmic core" evidence="9">
    <location>
        <begin position="27"/>
        <end position="239"/>
    </location>
</feature>
<feature type="transmembrane region" description="Helical" evidence="7">
    <location>
        <begin position="279"/>
        <end position="304"/>
    </location>
</feature>
<evidence type="ECO:0000256" key="4">
    <source>
        <dbReference type="ARBA" id="ARBA00022692"/>
    </source>
</evidence>
<comment type="subcellular location">
    <subcellularLocation>
        <location evidence="1">Cell membrane</location>
        <topology evidence="1">Multi-pass membrane protein</topology>
    </subcellularLocation>
</comment>
<dbReference type="AlphaFoldDB" id="E4T3B8"/>
<dbReference type="HOGENOM" id="CLU_000604_8_2_10"/>
<feature type="transmembrane region" description="Helical" evidence="7">
    <location>
        <begin position="325"/>
        <end position="355"/>
    </location>
</feature>
<evidence type="ECO:0008006" key="12">
    <source>
        <dbReference type="Google" id="ProtNLM"/>
    </source>
</evidence>
<keyword evidence="5 7" id="KW-1133">Transmembrane helix</keyword>
<keyword evidence="6 7" id="KW-0472">Membrane</keyword>
<name>E4T3B8_PALPW</name>
<evidence type="ECO:0000259" key="8">
    <source>
        <dbReference type="Pfam" id="PF02687"/>
    </source>
</evidence>
<reference key="1">
    <citation type="submission" date="2010-11" db="EMBL/GenBank/DDBJ databases">
        <title>The complete genome of Paludibacter propionicigenes DSM 17365.</title>
        <authorList>
            <consortium name="US DOE Joint Genome Institute (JGI-PGF)"/>
            <person name="Lucas S."/>
            <person name="Copeland A."/>
            <person name="Lapidus A."/>
            <person name="Bruce D."/>
            <person name="Goodwin L."/>
            <person name="Pitluck S."/>
            <person name="Kyrpides N."/>
            <person name="Mavromatis K."/>
            <person name="Ivanova N."/>
            <person name="Munk A.C."/>
            <person name="Brettin T."/>
            <person name="Detter J.C."/>
            <person name="Han C."/>
            <person name="Tapia R."/>
            <person name="Land M."/>
            <person name="Hauser L."/>
            <person name="Markowitz V."/>
            <person name="Cheng J.-F."/>
            <person name="Hugenholtz P."/>
            <person name="Woyke T."/>
            <person name="Wu D."/>
            <person name="Gronow S."/>
            <person name="Wellnitz S."/>
            <person name="Brambilla E."/>
            <person name="Klenk H.-P."/>
            <person name="Eisen J.A."/>
        </authorList>
    </citation>
    <scope>NUCLEOTIDE SEQUENCE</scope>
    <source>
        <strain>WB4</strain>
    </source>
</reference>
<sequence>MSLEYFIAKRIHFQQGKKNVSRPAVRIATIGIALGLAVMLISVAVVIGFKTEIRNKTIGFGGHIQVSNFDNNNTFETNPIKVDKALMNKITAIDGVKHVQRFATKPGIIKTDTEFQGVVIKGIDKGFNWDFFKSNLVEGNVLDVSGATPGNQVVLSKYLANLLGLKLGDSFYTYFIQEKVRARKFKIVGIYSTNFIEYDKLFILADMRQVQALNDWSQDSFSGLEILVNDFNRIDELGDKVYDVTANKFNKEGNAYTTQTIKQLNPQIFSWLSLLDMNVWVILLLMLAVAGFNMISGLLILILERTNMIGILKSMGSTNWSVRKIFLYHSAFLIGKGMLWGNVIGLSLCAIQYFTGIIPLDPQSYYVATVPVSFNWLYILLLNLGTLVASLLMMVGPSYLITKINPAKIIRYE</sequence>
<evidence type="ECO:0000256" key="5">
    <source>
        <dbReference type="ARBA" id="ARBA00022989"/>
    </source>
</evidence>
<dbReference type="OrthoDB" id="1522670at2"/>
<dbReference type="STRING" id="694427.Palpr_1063"/>
<organism evidence="10 11">
    <name type="scientific">Paludibacter propionicigenes (strain DSM 17365 / JCM 13257 / WB4)</name>
    <dbReference type="NCBI Taxonomy" id="694427"/>
    <lineage>
        <taxon>Bacteria</taxon>
        <taxon>Pseudomonadati</taxon>
        <taxon>Bacteroidota</taxon>
        <taxon>Bacteroidia</taxon>
        <taxon>Bacteroidales</taxon>
        <taxon>Paludibacteraceae</taxon>
        <taxon>Paludibacter</taxon>
    </lineage>
</organism>
<proteinExistence type="inferred from homology"/>
<dbReference type="InterPro" id="IPR003838">
    <property type="entry name" value="ABC3_permease_C"/>
</dbReference>
<feature type="transmembrane region" description="Helical" evidence="7">
    <location>
        <begin position="375"/>
        <end position="401"/>
    </location>
</feature>
<feature type="transmembrane region" description="Helical" evidence="7">
    <location>
        <begin position="27"/>
        <end position="49"/>
    </location>
</feature>
<evidence type="ECO:0000256" key="1">
    <source>
        <dbReference type="ARBA" id="ARBA00004651"/>
    </source>
</evidence>
<evidence type="ECO:0000313" key="11">
    <source>
        <dbReference type="Proteomes" id="UP000008718"/>
    </source>
</evidence>
<dbReference type="GO" id="GO:0098797">
    <property type="term" value="C:plasma membrane protein complex"/>
    <property type="evidence" value="ECO:0007669"/>
    <property type="project" value="TreeGrafter"/>
</dbReference>
<dbReference type="InterPro" id="IPR051447">
    <property type="entry name" value="Lipoprotein-release_system"/>
</dbReference>
<protein>
    <recommendedName>
        <fullName evidence="12">Lipoprotein releasing system, transmembrane protein, LolC/E family</fullName>
    </recommendedName>
</protein>
<dbReference type="EMBL" id="CP002345">
    <property type="protein sequence ID" value="ADQ79212.1"/>
    <property type="molecule type" value="Genomic_DNA"/>
</dbReference>
<evidence type="ECO:0000259" key="9">
    <source>
        <dbReference type="Pfam" id="PF12704"/>
    </source>
</evidence>
<keyword evidence="4 7" id="KW-0812">Transmembrane</keyword>
<dbReference type="Proteomes" id="UP000008718">
    <property type="component" value="Chromosome"/>
</dbReference>
<dbReference type="KEGG" id="ppn:Palpr_1063"/>
<comment type="similarity">
    <text evidence="2">Belongs to the ABC-4 integral membrane protein family. LolC/E subfamily.</text>
</comment>
<accession>E4T3B8</accession>
<evidence type="ECO:0000256" key="2">
    <source>
        <dbReference type="ARBA" id="ARBA00005236"/>
    </source>
</evidence>
<dbReference type="Pfam" id="PF02687">
    <property type="entry name" value="FtsX"/>
    <property type="match status" value="1"/>
</dbReference>
<dbReference type="InterPro" id="IPR025857">
    <property type="entry name" value="MacB_PCD"/>
</dbReference>
<evidence type="ECO:0000256" key="7">
    <source>
        <dbReference type="SAM" id="Phobius"/>
    </source>
</evidence>
<reference evidence="10 11" key="2">
    <citation type="journal article" date="2011" name="Stand. Genomic Sci.">
        <title>Complete genome sequence of Paludibacter propionicigenes type strain (WB4).</title>
        <authorList>
            <person name="Gronow S."/>
            <person name="Munk C."/>
            <person name="Lapidus A."/>
            <person name="Nolan M."/>
            <person name="Lucas S."/>
            <person name="Hammon N."/>
            <person name="Deshpande S."/>
            <person name="Cheng J.F."/>
            <person name="Tapia R."/>
            <person name="Han C."/>
            <person name="Goodwin L."/>
            <person name="Pitluck S."/>
            <person name="Liolios K."/>
            <person name="Ivanova N."/>
            <person name="Mavromatis K."/>
            <person name="Mikhailova N."/>
            <person name="Pati A."/>
            <person name="Chen A."/>
            <person name="Palaniappan K."/>
            <person name="Land M."/>
            <person name="Hauser L."/>
            <person name="Chang Y.J."/>
            <person name="Jeffries C.D."/>
            <person name="Brambilla E."/>
            <person name="Rohde M."/>
            <person name="Goker M."/>
            <person name="Detter J.C."/>
            <person name="Woyke T."/>
            <person name="Bristow J."/>
            <person name="Eisen J.A."/>
            <person name="Markowitz V."/>
            <person name="Hugenholtz P."/>
            <person name="Kyrpides N.C."/>
            <person name="Klenk H.P."/>
        </authorList>
    </citation>
    <scope>NUCLEOTIDE SEQUENCE [LARGE SCALE GENOMIC DNA]</scope>
    <source>
        <strain evidence="11">DSM 17365 / JCM 13257 / WB4</strain>
    </source>
</reference>
<dbReference type="eggNOG" id="COG4591">
    <property type="taxonomic scope" value="Bacteria"/>
</dbReference>
<dbReference type="GO" id="GO:0044874">
    <property type="term" value="P:lipoprotein localization to outer membrane"/>
    <property type="evidence" value="ECO:0007669"/>
    <property type="project" value="TreeGrafter"/>
</dbReference>
<gene>
    <name evidence="10" type="ordered locus">Palpr_1063</name>
</gene>
<dbReference type="Pfam" id="PF12704">
    <property type="entry name" value="MacB_PCD"/>
    <property type="match status" value="1"/>
</dbReference>
<feature type="domain" description="ABC3 transporter permease C-terminal" evidence="8">
    <location>
        <begin position="281"/>
        <end position="406"/>
    </location>
</feature>
<evidence type="ECO:0000313" key="10">
    <source>
        <dbReference type="EMBL" id="ADQ79212.1"/>
    </source>
</evidence>
<dbReference type="PANTHER" id="PTHR30489">
    <property type="entry name" value="LIPOPROTEIN-RELEASING SYSTEM TRANSMEMBRANE PROTEIN LOLE"/>
    <property type="match status" value="1"/>
</dbReference>
<keyword evidence="11" id="KW-1185">Reference proteome</keyword>
<dbReference type="PANTHER" id="PTHR30489:SF0">
    <property type="entry name" value="LIPOPROTEIN-RELEASING SYSTEM TRANSMEMBRANE PROTEIN LOLE"/>
    <property type="match status" value="1"/>
</dbReference>
<evidence type="ECO:0000256" key="6">
    <source>
        <dbReference type="ARBA" id="ARBA00023136"/>
    </source>
</evidence>